<dbReference type="PANTHER" id="PTHR34653:SF1">
    <property type="entry name" value="FLAGELLAR HOOK-BASAL BODY COMPLEX PROTEIN FLIE"/>
    <property type="match status" value="1"/>
</dbReference>
<dbReference type="EMBL" id="FMAK01000026">
    <property type="protein sequence ID" value="SCB67457.1"/>
    <property type="molecule type" value="Genomic_DNA"/>
</dbReference>
<accession>A0A1G4EK72</accession>
<name>A0A1G4EK72_BACMY</name>
<evidence type="ECO:0000313" key="5">
    <source>
        <dbReference type="Proteomes" id="UP000195696"/>
    </source>
</evidence>
<comment type="similarity">
    <text evidence="2">Belongs to the FliE family.</text>
</comment>
<dbReference type="Proteomes" id="UP000195696">
    <property type="component" value="Unassembled WGS sequence"/>
</dbReference>
<evidence type="ECO:0000313" key="4">
    <source>
        <dbReference type="EMBL" id="SCB67457.1"/>
    </source>
</evidence>
<keyword evidence="4" id="KW-0969">Cilium</keyword>
<keyword evidence="4" id="KW-0966">Cell projection</keyword>
<proteinExistence type="inferred from homology"/>
<gene>
    <name evidence="4" type="ORF">BWGO95_01580</name>
</gene>
<evidence type="ECO:0000256" key="3">
    <source>
        <dbReference type="ARBA" id="ARBA00023143"/>
    </source>
</evidence>
<dbReference type="PANTHER" id="PTHR34653">
    <property type="match status" value="1"/>
</dbReference>
<evidence type="ECO:0000256" key="2">
    <source>
        <dbReference type="ARBA" id="ARBA00009272"/>
    </source>
</evidence>
<dbReference type="GO" id="GO:0071973">
    <property type="term" value="P:bacterial-type flagellum-dependent cell motility"/>
    <property type="evidence" value="ECO:0007669"/>
    <property type="project" value="InterPro"/>
</dbReference>
<dbReference type="GO" id="GO:0009425">
    <property type="term" value="C:bacterial-type flagellum basal body"/>
    <property type="evidence" value="ECO:0007669"/>
    <property type="project" value="UniProtKB-SubCell"/>
</dbReference>
<sequence length="102" mass="11349">MGNMKIQPMLNTQPFGAIQPIGVPKTSETSVVEGKKFIDLLEDMNQTQNNAQTAVYDLLTKGVGETHDVLIQQKKAESQMKTAALVRDNLIENYKSLINMQI</sequence>
<organism evidence="4 5">
    <name type="scientific">Bacillus mycoides</name>
    <dbReference type="NCBI Taxonomy" id="1405"/>
    <lineage>
        <taxon>Bacteria</taxon>
        <taxon>Bacillati</taxon>
        <taxon>Bacillota</taxon>
        <taxon>Bacilli</taxon>
        <taxon>Bacillales</taxon>
        <taxon>Bacillaceae</taxon>
        <taxon>Bacillus</taxon>
        <taxon>Bacillus cereus group</taxon>
    </lineage>
</organism>
<protein>
    <submittedName>
        <fullName evidence="4">Flagellar hook-basal body complex protein FliE</fullName>
    </submittedName>
</protein>
<dbReference type="NCBIfam" id="NF002466">
    <property type="entry name" value="PRK01699.1"/>
    <property type="match status" value="1"/>
</dbReference>
<keyword evidence="4" id="KW-0282">Flagellum</keyword>
<dbReference type="GO" id="GO:0005198">
    <property type="term" value="F:structural molecule activity"/>
    <property type="evidence" value="ECO:0007669"/>
    <property type="project" value="InterPro"/>
</dbReference>
<dbReference type="GO" id="GO:0003774">
    <property type="term" value="F:cytoskeletal motor activity"/>
    <property type="evidence" value="ECO:0007669"/>
    <property type="project" value="InterPro"/>
</dbReference>
<evidence type="ECO:0000256" key="1">
    <source>
        <dbReference type="ARBA" id="ARBA00004117"/>
    </source>
</evidence>
<comment type="subcellular location">
    <subcellularLocation>
        <location evidence="1">Bacterial flagellum basal body</location>
    </subcellularLocation>
</comment>
<keyword evidence="3" id="KW-0975">Bacterial flagellum</keyword>
<dbReference type="InterPro" id="IPR001624">
    <property type="entry name" value="FliE"/>
</dbReference>
<dbReference type="Pfam" id="PF02049">
    <property type="entry name" value="FliE"/>
    <property type="match status" value="1"/>
</dbReference>
<reference evidence="4 5" key="1">
    <citation type="submission" date="2016-08" db="EMBL/GenBank/DDBJ databases">
        <authorList>
            <person name="Seilhamer J.J."/>
        </authorList>
    </citation>
    <scope>NUCLEOTIDE SEQUENCE [LARGE SCALE GENOMIC DNA]</scope>
    <source>
        <strain evidence="4 5">SDA_GO95</strain>
    </source>
</reference>
<dbReference type="AlphaFoldDB" id="A0A1G4EK72"/>